<gene>
    <name evidence="2" type="ORF">HYH02_003293</name>
</gene>
<dbReference type="EMBL" id="JAEHOD010000006">
    <property type="protein sequence ID" value="KAG2452269.1"/>
    <property type="molecule type" value="Genomic_DNA"/>
</dbReference>
<accession>A0A835WRU9</accession>
<protein>
    <recommendedName>
        <fullName evidence="4">Methanethiol oxidase</fullName>
    </recommendedName>
</protein>
<name>A0A835WRU9_9CHLO</name>
<feature type="signal peptide" evidence="1">
    <location>
        <begin position="1"/>
        <end position="29"/>
    </location>
</feature>
<evidence type="ECO:0000313" key="2">
    <source>
        <dbReference type="EMBL" id="KAG2452269.1"/>
    </source>
</evidence>
<dbReference type="AlphaFoldDB" id="A0A835WRU9"/>
<dbReference type="Proteomes" id="UP000613740">
    <property type="component" value="Unassembled WGS sequence"/>
</dbReference>
<evidence type="ECO:0000313" key="3">
    <source>
        <dbReference type="Proteomes" id="UP000613740"/>
    </source>
</evidence>
<comment type="caution">
    <text evidence="2">The sequence shown here is derived from an EMBL/GenBank/DDBJ whole genome shotgun (WGS) entry which is preliminary data.</text>
</comment>
<proteinExistence type="predicted"/>
<keyword evidence="3" id="KW-1185">Reference proteome</keyword>
<organism evidence="2 3">
    <name type="scientific">Chlamydomonas schloesseri</name>
    <dbReference type="NCBI Taxonomy" id="2026947"/>
    <lineage>
        <taxon>Eukaryota</taxon>
        <taxon>Viridiplantae</taxon>
        <taxon>Chlorophyta</taxon>
        <taxon>core chlorophytes</taxon>
        <taxon>Chlorophyceae</taxon>
        <taxon>CS clade</taxon>
        <taxon>Chlamydomonadales</taxon>
        <taxon>Chlamydomonadaceae</taxon>
        <taxon>Chlamydomonas</taxon>
    </lineage>
</organism>
<evidence type="ECO:0008006" key="4">
    <source>
        <dbReference type="Google" id="ProtNLM"/>
    </source>
</evidence>
<evidence type="ECO:0000256" key="1">
    <source>
        <dbReference type="SAM" id="SignalP"/>
    </source>
</evidence>
<sequence length="449" mass="48533">MKKTMQRRQTSLLACVLCCCVLGAPAALAARRSLLGADNKKGNSSSNSNNNSKQADTTATYVYAWAGPRNASLGGRDSIFVISLADNEYGKVVSVVPTPYSALEPHHCRISSNRKYMGCSGLFAAFTHIPGVLFFDLADPRTPKLVDPASVDQPKHSAFADEFVATDDGGFLLTMMGTPTGGSPGRVAHYGADLQLIGEYPDPVKYPDVEGLNPHGLGVSWVHKTMLTVDFFEPASSMVGHTLKLRSTVRLWNTSDWTITETIDAAAIKNVSGPMDAVAIAETGAFFFGGGNGYIYYLDGKGPAPHTPVIAWDGLAGNPDRTSYGCIMHPFRNGTRLLAAMFVRDQVQLLDSSNPQKLKLLDTLQLPKGAGGHAVRVSRDERLGAVATYYLEQGPMGQLHHEGDLTVRLFWLNDKATKFVIKKPAKSVIDFKTVARKQGAFRPHGVAIY</sequence>
<dbReference type="InterPro" id="IPR011048">
    <property type="entry name" value="Haem_d1_sf"/>
</dbReference>
<dbReference type="OrthoDB" id="543110at2759"/>
<feature type="chain" id="PRO_5033066968" description="Methanethiol oxidase" evidence="1">
    <location>
        <begin position="30"/>
        <end position="449"/>
    </location>
</feature>
<reference evidence="2" key="1">
    <citation type="journal article" date="2020" name="bioRxiv">
        <title>Comparative genomics of Chlamydomonas.</title>
        <authorList>
            <person name="Craig R.J."/>
            <person name="Hasan A.R."/>
            <person name="Ness R.W."/>
            <person name="Keightley P.D."/>
        </authorList>
    </citation>
    <scope>NUCLEOTIDE SEQUENCE</scope>
    <source>
        <strain evidence="2">CCAP 11/173</strain>
    </source>
</reference>
<dbReference type="SUPFAM" id="SSF51004">
    <property type="entry name" value="C-terminal (heme d1) domain of cytochrome cd1-nitrite reductase"/>
    <property type="match status" value="1"/>
</dbReference>
<keyword evidence="1" id="KW-0732">Signal</keyword>